<dbReference type="OrthoDB" id="4177831at2"/>
<evidence type="ECO:0008006" key="3">
    <source>
        <dbReference type="Google" id="ProtNLM"/>
    </source>
</evidence>
<organism evidence="1 2">
    <name type="scientific">Halopseudomonas salegens</name>
    <dbReference type="NCBI Taxonomy" id="1434072"/>
    <lineage>
        <taxon>Bacteria</taxon>
        <taxon>Pseudomonadati</taxon>
        <taxon>Pseudomonadota</taxon>
        <taxon>Gammaproteobacteria</taxon>
        <taxon>Pseudomonadales</taxon>
        <taxon>Pseudomonadaceae</taxon>
        <taxon>Halopseudomonas</taxon>
    </lineage>
</organism>
<reference evidence="2" key="1">
    <citation type="submission" date="2016-10" db="EMBL/GenBank/DDBJ databases">
        <authorList>
            <person name="Varghese N."/>
            <person name="Submissions S."/>
        </authorList>
    </citation>
    <scope>NUCLEOTIDE SEQUENCE [LARGE SCALE GENOMIC DNA]</scope>
    <source>
        <strain evidence="2">CECT 8338</strain>
    </source>
</reference>
<dbReference type="AlphaFoldDB" id="A0A1H2E4F8"/>
<proteinExistence type="predicted"/>
<dbReference type="PANTHER" id="PTHR33415:SF12">
    <property type="entry name" value="PROTEIN EMBRYO DEFECTIVE 514"/>
    <property type="match status" value="1"/>
</dbReference>
<keyword evidence="2" id="KW-1185">Reference proteome</keyword>
<dbReference type="EMBL" id="LT629787">
    <property type="protein sequence ID" value="SDT89933.1"/>
    <property type="molecule type" value="Genomic_DNA"/>
</dbReference>
<evidence type="ECO:0000313" key="1">
    <source>
        <dbReference type="EMBL" id="SDT89933.1"/>
    </source>
</evidence>
<dbReference type="PANTHER" id="PTHR33415">
    <property type="entry name" value="PROTEIN EMBRYO DEFECTIVE 514"/>
    <property type="match status" value="1"/>
</dbReference>
<evidence type="ECO:0000313" key="2">
    <source>
        <dbReference type="Proteomes" id="UP000243924"/>
    </source>
</evidence>
<protein>
    <recommendedName>
        <fullName evidence="3">DUF3223 domain-containing protein</fullName>
    </recommendedName>
</protein>
<accession>A0A1H2E4F8</accession>
<dbReference type="Pfam" id="PF11523">
    <property type="entry name" value="DUF3223"/>
    <property type="match status" value="1"/>
</dbReference>
<dbReference type="Proteomes" id="UP000243924">
    <property type="component" value="Chromosome I"/>
</dbReference>
<sequence length="97" mass="10609">MPAKPITLGSLHFERRGDAIAFLKAMLGRYDLGDRVNADDAVFLRAALENHPDSAKKIGCGIIDFSVRSADFGTKCFWVNRSDGTTEKFSVTACIRG</sequence>
<dbReference type="Gene3D" id="3.10.450.40">
    <property type="match status" value="1"/>
</dbReference>
<gene>
    <name evidence="1" type="ORF">SAMN05216210_0320</name>
</gene>
<name>A0A1H2E4F8_9GAMM</name>
<dbReference type="InterPro" id="IPR044673">
    <property type="entry name" value="DCL-like"/>
</dbReference>
<dbReference type="STRING" id="1434072.SAMN05216210_0320"/>